<reference evidence="1 2" key="1">
    <citation type="submission" date="2024-01" db="EMBL/GenBank/DDBJ databases">
        <title>Genome assemblies of Stephania.</title>
        <authorList>
            <person name="Yang L."/>
        </authorList>
    </citation>
    <scope>NUCLEOTIDE SEQUENCE [LARGE SCALE GENOMIC DNA]</scope>
    <source>
        <strain evidence="1">YNDBR</strain>
        <tissue evidence="1">Leaf</tissue>
    </source>
</reference>
<dbReference type="AlphaFoldDB" id="A0AAP0JKE6"/>
<sequence length="124" mass="12918">MSWAPSRSPGINQSGNAPPCRCSTSFTAPLPLQIRCSSSPAPLLLGGFLGDYVAARCPPHSHTTSWSLEPPSVASKSIASRHLCCWSAAAADQPAGLLLLESRSSVGFRTSSSSSRNTACVASW</sequence>
<proteinExistence type="predicted"/>
<keyword evidence="2" id="KW-1185">Reference proteome</keyword>
<dbReference type="EMBL" id="JBBNAF010000006">
    <property type="protein sequence ID" value="KAK9135215.1"/>
    <property type="molecule type" value="Genomic_DNA"/>
</dbReference>
<evidence type="ECO:0000313" key="1">
    <source>
        <dbReference type="EMBL" id="KAK9135215.1"/>
    </source>
</evidence>
<accession>A0AAP0JKE6</accession>
<protein>
    <submittedName>
        <fullName evidence="1">Uncharacterized protein</fullName>
    </submittedName>
</protein>
<evidence type="ECO:0000313" key="2">
    <source>
        <dbReference type="Proteomes" id="UP001420932"/>
    </source>
</evidence>
<organism evidence="1 2">
    <name type="scientific">Stephania yunnanensis</name>
    <dbReference type="NCBI Taxonomy" id="152371"/>
    <lineage>
        <taxon>Eukaryota</taxon>
        <taxon>Viridiplantae</taxon>
        <taxon>Streptophyta</taxon>
        <taxon>Embryophyta</taxon>
        <taxon>Tracheophyta</taxon>
        <taxon>Spermatophyta</taxon>
        <taxon>Magnoliopsida</taxon>
        <taxon>Ranunculales</taxon>
        <taxon>Menispermaceae</taxon>
        <taxon>Menispermoideae</taxon>
        <taxon>Cissampelideae</taxon>
        <taxon>Stephania</taxon>
    </lineage>
</organism>
<dbReference type="Proteomes" id="UP001420932">
    <property type="component" value="Unassembled WGS sequence"/>
</dbReference>
<name>A0AAP0JKE6_9MAGN</name>
<gene>
    <name evidence="1" type="ORF">Syun_014545</name>
</gene>
<comment type="caution">
    <text evidence="1">The sequence shown here is derived from an EMBL/GenBank/DDBJ whole genome shotgun (WGS) entry which is preliminary data.</text>
</comment>